<reference evidence="8 9" key="1">
    <citation type="submission" date="2013-03" db="EMBL/GenBank/DDBJ databases">
        <authorList>
            <person name="Linke B."/>
        </authorList>
    </citation>
    <scope>NUCLEOTIDE SEQUENCE [LARGE SCALE GENOMIC DNA]</scope>
    <source>
        <strain evidence="8 9">B13</strain>
    </source>
</reference>
<dbReference type="NCBIfam" id="NF006477">
    <property type="entry name" value="PRK08881.1"/>
    <property type="match status" value="1"/>
</dbReference>
<dbReference type="Pfam" id="PF00253">
    <property type="entry name" value="Ribosomal_S14"/>
    <property type="match status" value="1"/>
</dbReference>
<evidence type="ECO:0000313" key="8">
    <source>
        <dbReference type="EMBL" id="CDF82001.1"/>
    </source>
</evidence>
<dbReference type="GO" id="GO:0015935">
    <property type="term" value="C:small ribosomal subunit"/>
    <property type="evidence" value="ECO:0007669"/>
    <property type="project" value="TreeGrafter"/>
</dbReference>
<dbReference type="InterPro" id="IPR018271">
    <property type="entry name" value="Ribosomal_uS14_CS"/>
</dbReference>
<dbReference type="FunFam" id="1.10.287.1480:FF:000001">
    <property type="entry name" value="30S ribosomal protein S14"/>
    <property type="match status" value="1"/>
</dbReference>
<keyword evidence="3 7" id="KW-0689">Ribosomal protein</keyword>
<evidence type="ECO:0000313" key="9">
    <source>
        <dbReference type="Proteomes" id="UP000025241"/>
    </source>
</evidence>
<evidence type="ECO:0000256" key="3">
    <source>
        <dbReference type="ARBA" id="ARBA00022980"/>
    </source>
</evidence>
<keyword evidence="7" id="KW-0694">RNA-binding</keyword>
<dbReference type="Gene3D" id="1.10.287.1480">
    <property type="match status" value="1"/>
</dbReference>
<protein>
    <recommendedName>
        <fullName evidence="5 7">Small ribosomal subunit protein uS14</fullName>
    </recommendedName>
</protein>
<reference evidence="8 9" key="2">
    <citation type="submission" date="2014-05" db="EMBL/GenBank/DDBJ databases">
        <title>Genome sequence of the 3-chlorobenzoate degrading bacterium Pseudomonas knackmussii B13 shows multiple evidence for horizontal gene transfer.</title>
        <authorList>
            <person name="Miyazaki R."/>
            <person name="Bertelli C."/>
            <person name="Falquet L."/>
            <person name="Robinson-Rechavi M."/>
            <person name="Gharib W."/>
            <person name="Roy S."/>
            <person name="Van der Meer J.R."/>
        </authorList>
    </citation>
    <scope>NUCLEOTIDE SEQUENCE [LARGE SCALE GENOMIC DNA]</scope>
    <source>
        <strain evidence="8 9">B13</strain>
    </source>
</reference>
<evidence type="ECO:0000256" key="1">
    <source>
        <dbReference type="ARBA" id="ARBA00003686"/>
    </source>
</evidence>
<organism evidence="8 9">
    <name type="scientific">Pseudomonas knackmussii (strain DSM 6978 / CCUG 54928 / LMG 23759 / B13)</name>
    <dbReference type="NCBI Taxonomy" id="1301098"/>
    <lineage>
        <taxon>Bacteria</taxon>
        <taxon>Pseudomonadati</taxon>
        <taxon>Pseudomonadota</taxon>
        <taxon>Gammaproteobacteria</taxon>
        <taxon>Pseudomonadales</taxon>
        <taxon>Pseudomonadaceae</taxon>
        <taxon>Pseudomonas</taxon>
    </lineage>
</organism>
<dbReference type="PROSITE" id="PS00527">
    <property type="entry name" value="RIBOSOMAL_S14"/>
    <property type="match status" value="1"/>
</dbReference>
<accession>A0A024HAU5</accession>
<dbReference type="GO" id="GO:0019843">
    <property type="term" value="F:rRNA binding"/>
    <property type="evidence" value="ECO:0007669"/>
    <property type="project" value="UniProtKB-UniRule"/>
</dbReference>
<dbReference type="OrthoDB" id="9810484at2"/>
<dbReference type="Proteomes" id="UP000025241">
    <property type="component" value="Chromosome I"/>
</dbReference>
<dbReference type="HOGENOM" id="CLU_139869_0_1_6"/>
<dbReference type="GO" id="GO:0003735">
    <property type="term" value="F:structural constituent of ribosome"/>
    <property type="evidence" value="ECO:0007669"/>
    <property type="project" value="InterPro"/>
</dbReference>
<dbReference type="KEGG" id="pkc:PKB_0633"/>
<sequence length="101" mass="11510">MAKESMKNRELKRQRTVAKYAKKRAELKATIANPATSAEDRWAAQVALQKQPRDASASRLRNRCRLTGRPHGFYRKFGLSRNKLREAAMRGDVPGLVKASW</sequence>
<comment type="function">
    <text evidence="1 7">Binds 16S rRNA, required for the assembly of 30S particles and may also be responsible for determining the conformation of the 16S rRNA at the A site.</text>
</comment>
<evidence type="ECO:0000256" key="4">
    <source>
        <dbReference type="ARBA" id="ARBA00023274"/>
    </source>
</evidence>
<dbReference type="HAMAP" id="MF_00537">
    <property type="entry name" value="Ribosomal_uS14_1"/>
    <property type="match status" value="1"/>
</dbReference>
<keyword evidence="9" id="KW-1185">Reference proteome</keyword>
<dbReference type="AlphaFoldDB" id="A0A024HAU5"/>
<keyword evidence="4 7" id="KW-0687">Ribonucleoprotein</keyword>
<dbReference type="SUPFAM" id="SSF57716">
    <property type="entry name" value="Glucocorticoid receptor-like (DNA-binding domain)"/>
    <property type="match status" value="1"/>
</dbReference>
<proteinExistence type="inferred from homology"/>
<dbReference type="RefSeq" id="WP_043248942.1">
    <property type="nucleotide sequence ID" value="NZ_HG322950.1"/>
</dbReference>
<dbReference type="STRING" id="1301098.PKB_0633"/>
<evidence type="ECO:0000256" key="5">
    <source>
        <dbReference type="ARBA" id="ARBA00035167"/>
    </source>
</evidence>
<dbReference type="PANTHER" id="PTHR19836">
    <property type="entry name" value="30S RIBOSOMAL PROTEIN S14"/>
    <property type="match status" value="1"/>
</dbReference>
<dbReference type="InterPro" id="IPR001209">
    <property type="entry name" value="Ribosomal_uS14"/>
</dbReference>
<gene>
    <name evidence="7" type="primary">rpsN</name>
    <name evidence="8" type="ORF">PKB_0633</name>
</gene>
<evidence type="ECO:0000256" key="6">
    <source>
        <dbReference type="ARBA" id="ARBA00047110"/>
    </source>
</evidence>
<comment type="subunit">
    <text evidence="6 7">Part of the 30S ribosomal subunit. Contacts proteins S3 and S10.</text>
</comment>
<dbReference type="InterPro" id="IPR023036">
    <property type="entry name" value="Ribosomal_uS14_bac/plastid"/>
</dbReference>
<evidence type="ECO:0000256" key="2">
    <source>
        <dbReference type="ARBA" id="ARBA00009083"/>
    </source>
</evidence>
<name>A0A024HAU5_PSEKB</name>
<dbReference type="EMBL" id="HG322950">
    <property type="protein sequence ID" value="CDF82001.1"/>
    <property type="molecule type" value="Genomic_DNA"/>
</dbReference>
<comment type="similarity">
    <text evidence="2 7">Belongs to the universal ribosomal protein uS14 family.</text>
</comment>
<dbReference type="eggNOG" id="COG0199">
    <property type="taxonomic scope" value="Bacteria"/>
</dbReference>
<dbReference type="GO" id="GO:0005737">
    <property type="term" value="C:cytoplasm"/>
    <property type="evidence" value="ECO:0007669"/>
    <property type="project" value="UniProtKB-ARBA"/>
</dbReference>
<evidence type="ECO:0000256" key="7">
    <source>
        <dbReference type="HAMAP-Rule" id="MF_00537"/>
    </source>
</evidence>
<dbReference type="PANTHER" id="PTHR19836:SF19">
    <property type="entry name" value="SMALL RIBOSOMAL SUBUNIT PROTEIN US14M"/>
    <property type="match status" value="1"/>
</dbReference>
<dbReference type="PATRIC" id="fig|1301098.3.peg.640"/>
<keyword evidence="7" id="KW-0699">rRNA-binding</keyword>
<dbReference type="GO" id="GO:0006412">
    <property type="term" value="P:translation"/>
    <property type="evidence" value="ECO:0007669"/>
    <property type="project" value="UniProtKB-UniRule"/>
</dbReference>